<dbReference type="SUPFAM" id="SSF54277">
    <property type="entry name" value="CAD &amp; PB1 domains"/>
    <property type="match status" value="1"/>
</dbReference>
<dbReference type="GO" id="GO:0051301">
    <property type="term" value="P:cell division"/>
    <property type="evidence" value="ECO:0007669"/>
    <property type="project" value="UniProtKB-KW"/>
</dbReference>
<dbReference type="EMBL" id="JAPWDV010000002">
    <property type="protein sequence ID" value="KAJ6220664.1"/>
    <property type="molecule type" value="Genomic_DNA"/>
</dbReference>
<dbReference type="PANTHER" id="PTHR14102:SF11">
    <property type="entry name" value="LD29223P"/>
    <property type="match status" value="1"/>
</dbReference>
<keyword evidence="5" id="KW-0796">Tight junction</keyword>
<dbReference type="SMART" id="SM00228">
    <property type="entry name" value="PDZ"/>
    <property type="match status" value="1"/>
</dbReference>
<dbReference type="InterPro" id="IPR053793">
    <property type="entry name" value="PB1-like"/>
</dbReference>
<dbReference type="Proteomes" id="UP001142055">
    <property type="component" value="Chromosome 2"/>
</dbReference>
<evidence type="ECO:0000313" key="16">
    <source>
        <dbReference type="Proteomes" id="UP001142055"/>
    </source>
</evidence>
<dbReference type="Pfam" id="PF00564">
    <property type="entry name" value="PB1"/>
    <property type="match status" value="1"/>
</dbReference>
<dbReference type="PROSITE" id="PS50106">
    <property type="entry name" value="PDZ"/>
    <property type="match status" value="1"/>
</dbReference>
<dbReference type="GO" id="GO:0005886">
    <property type="term" value="C:plasma membrane"/>
    <property type="evidence" value="ECO:0007669"/>
    <property type="project" value="UniProtKB-SubCell"/>
</dbReference>
<feature type="compositionally biased region" description="Basic residues" evidence="12">
    <location>
        <begin position="438"/>
        <end position="447"/>
    </location>
</feature>
<reference evidence="15" key="1">
    <citation type="submission" date="2022-12" db="EMBL/GenBank/DDBJ databases">
        <title>Genome assemblies of Blomia tropicalis.</title>
        <authorList>
            <person name="Cui Y."/>
        </authorList>
    </citation>
    <scope>NUCLEOTIDE SEQUENCE</scope>
    <source>
        <tissue evidence="15">Adult mites</tissue>
    </source>
</reference>
<feature type="region of interest" description="Disordered" evidence="12">
    <location>
        <begin position="53"/>
        <end position="74"/>
    </location>
</feature>
<protein>
    <submittedName>
        <fullName evidence="15">Uncharacterized protein</fullName>
    </submittedName>
</protein>
<evidence type="ECO:0000256" key="10">
    <source>
        <dbReference type="ARBA" id="ARBA00023136"/>
    </source>
</evidence>
<dbReference type="GO" id="GO:0005923">
    <property type="term" value="C:bicellular tight junction"/>
    <property type="evidence" value="ECO:0007669"/>
    <property type="project" value="UniProtKB-SubCell"/>
</dbReference>
<evidence type="ECO:0000256" key="2">
    <source>
        <dbReference type="ARBA" id="ARBA00004435"/>
    </source>
</evidence>
<evidence type="ECO:0000256" key="6">
    <source>
        <dbReference type="ARBA" id="ARBA00022475"/>
    </source>
</evidence>
<evidence type="ECO:0000256" key="9">
    <source>
        <dbReference type="ARBA" id="ARBA00022949"/>
    </source>
</evidence>
<feature type="compositionally biased region" description="Pro residues" evidence="12">
    <location>
        <begin position="557"/>
        <end position="569"/>
    </location>
</feature>
<dbReference type="Gene3D" id="2.30.42.10">
    <property type="match status" value="1"/>
</dbReference>
<comment type="subcellular location">
    <subcellularLocation>
        <location evidence="2">Cell junction</location>
        <location evidence="2">Tight junction</location>
    </subcellularLocation>
    <subcellularLocation>
        <location evidence="1">Cell membrane</location>
    </subcellularLocation>
    <subcellularLocation>
        <location evidence="3">Cytoplasm</location>
    </subcellularLocation>
</comment>
<dbReference type="InterPro" id="IPR001478">
    <property type="entry name" value="PDZ"/>
</dbReference>
<keyword evidence="8" id="KW-0132">Cell division</keyword>
<dbReference type="PANTHER" id="PTHR14102">
    <property type="entry name" value="PAR-6-RELATED"/>
    <property type="match status" value="1"/>
</dbReference>
<feature type="compositionally biased region" description="Low complexity" evidence="12">
    <location>
        <begin position="15"/>
        <end position="39"/>
    </location>
</feature>
<evidence type="ECO:0000256" key="5">
    <source>
        <dbReference type="ARBA" id="ARBA00022427"/>
    </source>
</evidence>
<dbReference type="FunFam" id="2.30.42.10:FF:000030">
    <property type="entry name" value="Partitioning defective 6 homolog beta"/>
    <property type="match status" value="1"/>
</dbReference>
<dbReference type="GO" id="GO:0007098">
    <property type="term" value="P:centrosome cycle"/>
    <property type="evidence" value="ECO:0007669"/>
    <property type="project" value="TreeGrafter"/>
</dbReference>
<feature type="compositionally biased region" description="Low complexity" evidence="12">
    <location>
        <begin position="504"/>
        <end position="513"/>
    </location>
</feature>
<feature type="region of interest" description="Disordered" evidence="12">
    <location>
        <begin position="1"/>
        <end position="41"/>
    </location>
</feature>
<evidence type="ECO:0000256" key="3">
    <source>
        <dbReference type="ARBA" id="ARBA00004496"/>
    </source>
</evidence>
<evidence type="ECO:0000313" key="15">
    <source>
        <dbReference type="EMBL" id="KAJ6220664.1"/>
    </source>
</evidence>
<comment type="caution">
    <text evidence="15">The sequence shown here is derived from an EMBL/GenBank/DDBJ whole genome shotgun (WGS) entry which is preliminary data.</text>
</comment>
<keyword evidence="6" id="KW-1003">Cell membrane</keyword>
<feature type="compositionally biased region" description="Basic residues" evidence="12">
    <location>
        <begin position="476"/>
        <end position="486"/>
    </location>
</feature>
<dbReference type="AlphaFoldDB" id="A0A9Q0M864"/>
<feature type="compositionally biased region" description="Low complexity" evidence="12">
    <location>
        <begin position="55"/>
        <end position="74"/>
    </location>
</feature>
<feature type="region of interest" description="Disordered" evidence="12">
    <location>
        <begin position="352"/>
        <end position="402"/>
    </location>
</feature>
<keyword evidence="9" id="KW-0965">Cell junction</keyword>
<evidence type="ECO:0000259" key="13">
    <source>
        <dbReference type="PROSITE" id="PS50106"/>
    </source>
</evidence>
<dbReference type="InterPro" id="IPR051741">
    <property type="entry name" value="PAR6_homolog"/>
</dbReference>
<dbReference type="InterPro" id="IPR000270">
    <property type="entry name" value="PB1_dom"/>
</dbReference>
<evidence type="ECO:0000256" key="7">
    <source>
        <dbReference type="ARBA" id="ARBA00022490"/>
    </source>
</evidence>
<feature type="compositionally biased region" description="Polar residues" evidence="12">
    <location>
        <begin position="448"/>
        <end position="472"/>
    </location>
</feature>
<accession>A0A9Q0M864</accession>
<feature type="domain" description="PDZ" evidence="13">
    <location>
        <begin position="248"/>
        <end position="341"/>
    </location>
</feature>
<feature type="domain" description="PB1" evidence="14">
    <location>
        <begin position="102"/>
        <end position="183"/>
    </location>
</feature>
<keyword evidence="11" id="KW-0131">Cell cycle</keyword>
<dbReference type="InterPro" id="IPR036034">
    <property type="entry name" value="PDZ_sf"/>
</dbReference>
<dbReference type="GO" id="GO:0005737">
    <property type="term" value="C:cytoplasm"/>
    <property type="evidence" value="ECO:0007669"/>
    <property type="project" value="UniProtKB-SubCell"/>
</dbReference>
<keyword evidence="7" id="KW-0963">Cytoplasm</keyword>
<dbReference type="SUPFAM" id="SSF50156">
    <property type="entry name" value="PDZ domain-like"/>
    <property type="match status" value="1"/>
</dbReference>
<dbReference type="Pfam" id="PF00595">
    <property type="entry name" value="PDZ"/>
    <property type="match status" value="1"/>
</dbReference>
<evidence type="ECO:0000256" key="1">
    <source>
        <dbReference type="ARBA" id="ARBA00004236"/>
    </source>
</evidence>
<feature type="compositionally biased region" description="Polar residues" evidence="12">
    <location>
        <begin position="1"/>
        <end position="14"/>
    </location>
</feature>
<gene>
    <name evidence="15" type="ORF">RDWZM_006476</name>
</gene>
<keyword evidence="16" id="KW-1185">Reference proteome</keyword>
<keyword evidence="10" id="KW-0472">Membrane</keyword>
<sequence>MNSTIVVNISDNNGPSTTSTTMTSSSSSPPSSQQQQQQMENTFLSSTKSLVNDNSISRHNTSPSTSSSTSSSTNITQYYQSQVHNNSNNIHNNSNVNNLQELIAIKSKFEAEFRRFSLQRSEITNVDDFHKTIEHFHKLFTIPFTLAYIDPIHGDLLPINNDINFALAIASAKPLLRLVVQRKDGTYGYIPSSYGNSTNKKNTFLGTLLPSSSSSAHSKPRLAISAPEDFRQVSSIIDVDIVPDTCRRVRLVKHGSDKPLGFYIRDGTSVRVTAHGVEKVPGIFISRLIPGGLAESTGLLAVNDEVLEVNGIEVNGKSLDQVTDMMVANSSNLIITIRPANQRGHTTLTGSFSSNTISSPHHQHHHPHHQLGGYSANQTNSLERPSRGSKAKSLIVTGPGGTMMATSTGFSGRDNVTSTMGGGVLGGGGLTIGDFHNPHHHHHHHHGQYSNSNMESLQRSSANRHSATISTSNQHTSHHNHNHHHNPLFNNRHSVIGSSSLINQQPQQQPSHLQPHHRSEIIVPGPSTTAIHHDSSTDDDDEDEVRDHFTTQLIINQPPPPPTSQPPST</sequence>
<evidence type="ECO:0000256" key="8">
    <source>
        <dbReference type="ARBA" id="ARBA00022618"/>
    </source>
</evidence>
<feature type="region of interest" description="Disordered" evidence="12">
    <location>
        <begin position="431"/>
        <end position="569"/>
    </location>
</feature>
<dbReference type="PROSITE" id="PS51745">
    <property type="entry name" value="PB1"/>
    <property type="match status" value="1"/>
</dbReference>
<evidence type="ECO:0000256" key="12">
    <source>
        <dbReference type="SAM" id="MobiDB-lite"/>
    </source>
</evidence>
<name>A0A9Q0M864_BLOTA</name>
<evidence type="ECO:0000256" key="11">
    <source>
        <dbReference type="ARBA" id="ARBA00023306"/>
    </source>
</evidence>
<dbReference type="CDD" id="cd06718">
    <property type="entry name" value="PDZ_Par6-like"/>
    <property type="match status" value="1"/>
</dbReference>
<dbReference type="SMART" id="SM00666">
    <property type="entry name" value="PB1"/>
    <property type="match status" value="1"/>
</dbReference>
<comment type="similarity">
    <text evidence="4">Belongs to the PAR6 family.</text>
</comment>
<dbReference type="FunFam" id="3.10.20.90:FF:000031">
    <property type="entry name" value="Partitioning defective 6 homolog alpha"/>
    <property type="match status" value="1"/>
</dbReference>
<proteinExistence type="inferred from homology"/>
<organism evidence="15 16">
    <name type="scientific">Blomia tropicalis</name>
    <name type="common">Mite</name>
    <dbReference type="NCBI Taxonomy" id="40697"/>
    <lineage>
        <taxon>Eukaryota</taxon>
        <taxon>Metazoa</taxon>
        <taxon>Ecdysozoa</taxon>
        <taxon>Arthropoda</taxon>
        <taxon>Chelicerata</taxon>
        <taxon>Arachnida</taxon>
        <taxon>Acari</taxon>
        <taxon>Acariformes</taxon>
        <taxon>Sarcoptiformes</taxon>
        <taxon>Astigmata</taxon>
        <taxon>Glycyphagoidea</taxon>
        <taxon>Echimyopodidae</taxon>
        <taxon>Blomia</taxon>
    </lineage>
</organism>
<evidence type="ECO:0000256" key="4">
    <source>
        <dbReference type="ARBA" id="ARBA00008625"/>
    </source>
</evidence>
<evidence type="ECO:0000259" key="14">
    <source>
        <dbReference type="PROSITE" id="PS51745"/>
    </source>
</evidence>
<dbReference type="Gene3D" id="3.10.20.90">
    <property type="entry name" value="Phosphatidylinositol 3-kinase Catalytic Subunit, Chain A, domain 1"/>
    <property type="match status" value="1"/>
</dbReference>